<evidence type="ECO:0000313" key="2">
    <source>
        <dbReference type="Proteomes" id="UP000834611"/>
    </source>
</evidence>
<protein>
    <submittedName>
        <fullName evidence="1">Uncharacterized protein</fullName>
    </submittedName>
</protein>
<dbReference type="NCBIfam" id="NF033230">
    <property type="entry name" value="phage_region_01"/>
    <property type="match status" value="1"/>
</dbReference>
<accession>A0A9N8CXJ1</accession>
<organism evidence="1 2">
    <name type="scientific">Providencia rettgeri</name>
    <dbReference type="NCBI Taxonomy" id="587"/>
    <lineage>
        <taxon>Bacteria</taxon>
        <taxon>Pseudomonadati</taxon>
        <taxon>Pseudomonadota</taxon>
        <taxon>Gammaproteobacteria</taxon>
        <taxon>Enterobacterales</taxon>
        <taxon>Morganellaceae</taxon>
        <taxon>Providencia</taxon>
    </lineage>
</organism>
<comment type="caution">
    <text evidence="1">The sequence shown here is derived from an EMBL/GenBank/DDBJ whole genome shotgun (WGS) entry which is preliminary data.</text>
</comment>
<sequence>MVNVDSVIKIADIIKAGIMKSHNIEPENQTDLTKLKISRRLNQIVRLCIFIELYRQDNATPFEPLLERKALHHAMHTLFGIDPLKAEQYQLSDIVVLFHSKVKDLQLSGSIKDFITELDERVEFFTSVTRSLWRVTAPEHRYMHEYHWDEFPIEEAHRLLGELI</sequence>
<proteinExistence type="predicted"/>
<dbReference type="AlphaFoldDB" id="A0A9N8CXJ1"/>
<dbReference type="EMBL" id="CAHPSF010000002">
    <property type="protein sequence ID" value="CAB5674567.1"/>
    <property type="molecule type" value="Genomic_DNA"/>
</dbReference>
<dbReference type="Proteomes" id="UP000834611">
    <property type="component" value="Unassembled WGS sequence"/>
</dbReference>
<reference evidence="1" key="1">
    <citation type="submission" date="2020-05" db="EMBL/GenBank/DDBJ databases">
        <authorList>
            <person name="Delgado-Blas J."/>
        </authorList>
    </citation>
    <scope>NUCLEOTIDE SEQUENCE</scope>
    <source>
        <strain evidence="1">BB1453</strain>
    </source>
</reference>
<evidence type="ECO:0000313" key="1">
    <source>
        <dbReference type="EMBL" id="CAB5674567.1"/>
    </source>
</evidence>
<gene>
    <name evidence="1" type="ORF">GHA_00941</name>
</gene>
<dbReference type="InterPro" id="IPR059241">
    <property type="entry name" value="SfIV_phage_associated"/>
</dbReference>
<name>A0A9N8CXJ1_PRORE</name>
<dbReference type="RefSeq" id="WP_239407390.1">
    <property type="nucleotide sequence ID" value="NZ_CAHPRV010000015.1"/>
</dbReference>